<protein>
    <submittedName>
        <fullName evidence="1">Uncharacterized protein</fullName>
    </submittedName>
</protein>
<proteinExistence type="predicted"/>
<name>A0A6C0DHQ4_9ZZZZ</name>
<sequence length="164" mass="18482">MAKPFTVKIEIHALYFNALMSYSIPRALWESLDAVLFSKGLTLAKEIAKDLGVSPQQLIQSLNTQERAKFTIIPDDEESTYQCQALVKNGATYMRCRCPSLKPSPSYCIAHEKYNPDIPKNLKKVRRIEGSDVPYILSENDVYTLNGKKCGIMKGSTVTLFEIE</sequence>
<accession>A0A6C0DHQ4</accession>
<dbReference type="AlphaFoldDB" id="A0A6C0DHQ4"/>
<organism evidence="1">
    <name type="scientific">viral metagenome</name>
    <dbReference type="NCBI Taxonomy" id="1070528"/>
    <lineage>
        <taxon>unclassified sequences</taxon>
        <taxon>metagenomes</taxon>
        <taxon>organismal metagenomes</taxon>
    </lineage>
</organism>
<reference evidence="1" key="1">
    <citation type="journal article" date="2020" name="Nature">
        <title>Giant virus diversity and host interactions through global metagenomics.</title>
        <authorList>
            <person name="Schulz F."/>
            <person name="Roux S."/>
            <person name="Paez-Espino D."/>
            <person name="Jungbluth S."/>
            <person name="Walsh D.A."/>
            <person name="Denef V.J."/>
            <person name="McMahon K.D."/>
            <person name="Konstantinidis K.T."/>
            <person name="Eloe-Fadrosh E.A."/>
            <person name="Kyrpides N.C."/>
            <person name="Woyke T."/>
        </authorList>
    </citation>
    <scope>NUCLEOTIDE SEQUENCE</scope>
    <source>
        <strain evidence="1">GVMAG-M-3300023174-189</strain>
    </source>
</reference>
<dbReference type="EMBL" id="MN739626">
    <property type="protein sequence ID" value="QHT16496.1"/>
    <property type="molecule type" value="Genomic_DNA"/>
</dbReference>
<evidence type="ECO:0000313" key="1">
    <source>
        <dbReference type="EMBL" id="QHT16496.1"/>
    </source>
</evidence>